<protein>
    <recommendedName>
        <fullName evidence="3">Nucleotidyltransferase domain-containing protein</fullName>
    </recommendedName>
</protein>
<name>A0A6L9SC61_9ACTN</name>
<comment type="caution">
    <text evidence="1">The sequence shown here is derived from an EMBL/GenBank/DDBJ whole genome shotgun (WGS) entry which is preliminary data.</text>
</comment>
<dbReference type="RefSeq" id="WP_163740689.1">
    <property type="nucleotide sequence ID" value="NZ_JAAGOA010000014.1"/>
</dbReference>
<dbReference type="AlphaFoldDB" id="A0A6L9SC61"/>
<proteinExistence type="predicted"/>
<dbReference type="EMBL" id="JAAGOA010000014">
    <property type="protein sequence ID" value="NEE02264.1"/>
    <property type="molecule type" value="Genomic_DNA"/>
</dbReference>
<organism evidence="1 2">
    <name type="scientific">Phytoactinopolyspora halotolerans</name>
    <dbReference type="NCBI Taxonomy" id="1981512"/>
    <lineage>
        <taxon>Bacteria</taxon>
        <taxon>Bacillati</taxon>
        <taxon>Actinomycetota</taxon>
        <taxon>Actinomycetes</taxon>
        <taxon>Jiangellales</taxon>
        <taxon>Jiangellaceae</taxon>
        <taxon>Phytoactinopolyspora</taxon>
    </lineage>
</organism>
<accession>A0A6L9SC61</accession>
<dbReference type="Proteomes" id="UP000475214">
    <property type="component" value="Unassembled WGS sequence"/>
</dbReference>
<gene>
    <name evidence="1" type="ORF">G1H10_18995</name>
</gene>
<sequence>MAEHPTAMGGSMLVRHGKEAAATWIRETGSHLTGFAGAFHTGSTAWAQDDDVLPPTSDVDVMVVHHGPTAPAKGGKFRYGGTLLEVSFMPMDALASAESVLRDYHLAGCFRSPTVIADPSGHLTRLQHQVAAAFAQRRWVSARGNQAMNRVRAWLARMRESDPLAEQATAWLFGTGVTTHVLLVAGLRNPTVRRRYAAVRELLAEHGQLDYHERLLDLLGCARLTRAQVEHQLERLEAVFAVATQVQAPSYPFDSDITETARPTTIEGSRELIADGQHREAVFWIVASYCRCLSKLSAAGVATSSYEPGLRALLADLGAATFHERRRRADRTEAALPELWRRAEQLMPTS</sequence>
<evidence type="ECO:0008006" key="3">
    <source>
        <dbReference type="Google" id="ProtNLM"/>
    </source>
</evidence>
<reference evidence="1 2" key="1">
    <citation type="submission" date="2020-02" db="EMBL/GenBank/DDBJ databases">
        <authorList>
            <person name="Li X.-J."/>
            <person name="Han X.-M."/>
        </authorList>
    </citation>
    <scope>NUCLEOTIDE SEQUENCE [LARGE SCALE GENOMIC DNA]</scope>
    <source>
        <strain evidence="1 2">CCTCC AB 2017055</strain>
    </source>
</reference>
<evidence type="ECO:0000313" key="1">
    <source>
        <dbReference type="EMBL" id="NEE02264.1"/>
    </source>
</evidence>
<keyword evidence="2" id="KW-1185">Reference proteome</keyword>
<evidence type="ECO:0000313" key="2">
    <source>
        <dbReference type="Proteomes" id="UP000475214"/>
    </source>
</evidence>